<dbReference type="Gene3D" id="2.60.40.1090">
    <property type="entry name" value="Fimbrial-type adhesion domain"/>
    <property type="match status" value="1"/>
</dbReference>
<evidence type="ECO:0000256" key="2">
    <source>
        <dbReference type="ARBA" id="ARBA00006671"/>
    </source>
</evidence>
<dbReference type="InterPro" id="IPR008966">
    <property type="entry name" value="Adhesion_dom_sf"/>
</dbReference>
<comment type="similarity">
    <text evidence="2">Belongs to the fimbrial protein family.</text>
</comment>
<evidence type="ECO:0000259" key="6">
    <source>
        <dbReference type="Pfam" id="PF00419"/>
    </source>
</evidence>
<evidence type="ECO:0000313" key="7">
    <source>
        <dbReference type="EMBL" id="MCY0788324.1"/>
    </source>
</evidence>
<evidence type="ECO:0000256" key="1">
    <source>
        <dbReference type="ARBA" id="ARBA00004561"/>
    </source>
</evidence>
<dbReference type="GO" id="GO:0043709">
    <property type="term" value="P:cell adhesion involved in single-species biofilm formation"/>
    <property type="evidence" value="ECO:0007669"/>
    <property type="project" value="TreeGrafter"/>
</dbReference>
<comment type="caution">
    <text evidence="7">The sequence shown here is derived from an EMBL/GenBank/DDBJ whole genome shotgun (WGS) entry which is preliminary data.</text>
</comment>
<proteinExistence type="inferred from homology"/>
<dbReference type="EMBL" id="JAPNMI010000001">
    <property type="protein sequence ID" value="MCY0788324.1"/>
    <property type="molecule type" value="Genomic_DNA"/>
</dbReference>
<keyword evidence="4" id="KW-0281">Fimbrium</keyword>
<dbReference type="InterPro" id="IPR000259">
    <property type="entry name" value="Adhesion_dom_fimbrial"/>
</dbReference>
<feature type="chain" id="PRO_5040388940" evidence="5">
    <location>
        <begin position="24"/>
        <end position="179"/>
    </location>
</feature>
<dbReference type="SUPFAM" id="SSF49401">
    <property type="entry name" value="Bacterial adhesins"/>
    <property type="match status" value="1"/>
</dbReference>
<keyword evidence="3 5" id="KW-0732">Signal</keyword>
<evidence type="ECO:0000256" key="3">
    <source>
        <dbReference type="ARBA" id="ARBA00022729"/>
    </source>
</evidence>
<name>A0A9Q4GPI7_MORMO</name>
<evidence type="ECO:0000256" key="4">
    <source>
        <dbReference type="ARBA" id="ARBA00023263"/>
    </source>
</evidence>
<dbReference type="GO" id="GO:0009289">
    <property type="term" value="C:pilus"/>
    <property type="evidence" value="ECO:0007669"/>
    <property type="project" value="UniProtKB-SubCell"/>
</dbReference>
<accession>A0A9Q4GPI7</accession>
<organism evidence="7 8">
    <name type="scientific">Morganella morganii</name>
    <name type="common">Proteus morganii</name>
    <dbReference type="NCBI Taxonomy" id="582"/>
    <lineage>
        <taxon>Bacteria</taxon>
        <taxon>Pseudomonadati</taxon>
        <taxon>Pseudomonadota</taxon>
        <taxon>Gammaproteobacteria</taxon>
        <taxon>Enterobacterales</taxon>
        <taxon>Morganellaceae</taxon>
        <taxon>Morganella</taxon>
    </lineage>
</organism>
<reference evidence="7" key="1">
    <citation type="submission" date="2022-08" db="EMBL/GenBank/DDBJ databases">
        <authorList>
            <person name="Dale J.L."/>
        </authorList>
    </citation>
    <scope>NUCLEOTIDE SEQUENCE</scope>
    <source>
        <strain evidence="7">2022EL-00758</strain>
    </source>
</reference>
<dbReference type="RefSeq" id="WP_260248734.1">
    <property type="nucleotide sequence ID" value="NZ_CP148043.1"/>
</dbReference>
<dbReference type="PANTHER" id="PTHR33420:SF3">
    <property type="entry name" value="FIMBRIAL SUBUNIT ELFA"/>
    <property type="match status" value="1"/>
</dbReference>
<gene>
    <name evidence="7" type="ORF">N0392_01295</name>
</gene>
<dbReference type="Proteomes" id="UP001076655">
    <property type="component" value="Unassembled WGS sequence"/>
</dbReference>
<feature type="signal peptide" evidence="5">
    <location>
        <begin position="1"/>
        <end position="23"/>
    </location>
</feature>
<dbReference type="InterPro" id="IPR050263">
    <property type="entry name" value="Bact_Fimbrial_Adh_Pro"/>
</dbReference>
<evidence type="ECO:0000256" key="5">
    <source>
        <dbReference type="SAM" id="SignalP"/>
    </source>
</evidence>
<sequence>MSAIIKQSACLFAVLCLSFNAAAYDAIYKISGRIQPGTCTLLSSSVVNVKLNDVYLSNTGLGSKPDSVSDKVDWNIVLECPSDIPVIINPAGTTVSGKSSLLAIAPAADAASGVGIETEYKAADGAWKVLELNKTNTIVSTVKNDGILTLNFRGYYRQTAAEITPGTANATLDLNIVYK</sequence>
<dbReference type="AlphaFoldDB" id="A0A9Q4GPI7"/>
<dbReference type="InterPro" id="IPR036937">
    <property type="entry name" value="Adhesion_dom_fimbrial_sf"/>
</dbReference>
<comment type="subcellular location">
    <subcellularLocation>
        <location evidence="1">Fimbrium</location>
    </subcellularLocation>
</comment>
<dbReference type="Pfam" id="PF00419">
    <property type="entry name" value="Fimbrial"/>
    <property type="match status" value="1"/>
</dbReference>
<protein>
    <submittedName>
        <fullName evidence="7">Fimbrial protein</fullName>
    </submittedName>
</protein>
<feature type="domain" description="Fimbrial-type adhesion" evidence="6">
    <location>
        <begin position="30"/>
        <end position="178"/>
    </location>
</feature>
<dbReference type="PANTHER" id="PTHR33420">
    <property type="entry name" value="FIMBRIAL SUBUNIT ELFA-RELATED"/>
    <property type="match status" value="1"/>
</dbReference>
<evidence type="ECO:0000313" key="8">
    <source>
        <dbReference type="Proteomes" id="UP001076655"/>
    </source>
</evidence>